<dbReference type="AlphaFoldDB" id="A0A4S3PRM0"/>
<organism evidence="1 2">
    <name type="scientific">Bacillus timonensis</name>
    <dbReference type="NCBI Taxonomy" id="1033734"/>
    <lineage>
        <taxon>Bacteria</taxon>
        <taxon>Bacillati</taxon>
        <taxon>Bacillota</taxon>
        <taxon>Bacilli</taxon>
        <taxon>Bacillales</taxon>
        <taxon>Bacillaceae</taxon>
        <taxon>Bacillus</taxon>
    </lineage>
</organism>
<dbReference type="OrthoDB" id="2819557at2"/>
<gene>
    <name evidence="1" type="ORF">E1I69_11550</name>
</gene>
<protein>
    <submittedName>
        <fullName evidence="1">Uncharacterized protein</fullName>
    </submittedName>
</protein>
<comment type="caution">
    <text evidence="1">The sequence shown here is derived from an EMBL/GenBank/DDBJ whole genome shotgun (WGS) entry which is preliminary data.</text>
</comment>
<reference evidence="1 2" key="1">
    <citation type="journal article" date="2019" name="Indoor Air">
        <title>Impacts of indoor surface finishes on bacterial viability.</title>
        <authorList>
            <person name="Hu J."/>
            <person name="Maamar S.B."/>
            <person name="Glawe A.J."/>
            <person name="Gottel N."/>
            <person name="Gilbert J.A."/>
            <person name="Hartmann E.M."/>
        </authorList>
    </citation>
    <scope>NUCLEOTIDE SEQUENCE [LARGE SCALE GENOMIC DNA]</scope>
    <source>
        <strain evidence="1 2">AF060A6</strain>
    </source>
</reference>
<proteinExistence type="predicted"/>
<dbReference type="RefSeq" id="WP_136379771.1">
    <property type="nucleotide sequence ID" value="NZ_SLUB01000018.1"/>
</dbReference>
<evidence type="ECO:0000313" key="2">
    <source>
        <dbReference type="Proteomes" id="UP000306477"/>
    </source>
</evidence>
<dbReference type="Proteomes" id="UP000306477">
    <property type="component" value="Unassembled WGS sequence"/>
</dbReference>
<name>A0A4S3PRM0_9BACI</name>
<accession>A0A4S3PRM0</accession>
<sequence length="355" mass="39290">MKKKSIISLFAVLIVAIAVLGTVAYFSKSFTSDKNMATAANFNVTAVDSKGDPIGDGQFNLGEELIPGMDAFEAYSFKVNKTDTDVPVEYKVNFTLTGDLFPADNSSPVNLTLQNKVGNDWVNVDYANPFIPQKDIEDFRVMVDWPHSDNDADFAGKTGNIKLEVVATQVDGNSKEEATKLLKDAETALKALDTVHSDTSFNRGNFSKAESDAVQALLDDAEGFINGVTSGKTELLAELNRIQKELDQKVESRYVYYEIDTNNTNFTQLGLKLSADHSGQTIRYEQPSAMTIAAVYQDYGKMWRLKYFTSDNAKVGDKFVYGLRFNGGVKTIDVTFTNLGEGNWKIESDWLAEKK</sequence>
<dbReference type="EMBL" id="SLUB01000018">
    <property type="protein sequence ID" value="THE12330.1"/>
    <property type="molecule type" value="Genomic_DNA"/>
</dbReference>
<keyword evidence="2" id="KW-1185">Reference proteome</keyword>
<evidence type="ECO:0000313" key="1">
    <source>
        <dbReference type="EMBL" id="THE12330.1"/>
    </source>
</evidence>